<reference evidence="5" key="1">
    <citation type="journal article" date="2019" name="Int. J. Syst. Evol. Microbiol.">
        <title>The Global Catalogue of Microorganisms (GCM) 10K type strain sequencing project: providing services to taxonomists for standard genome sequencing and annotation.</title>
        <authorList>
            <consortium name="The Broad Institute Genomics Platform"/>
            <consortium name="The Broad Institute Genome Sequencing Center for Infectious Disease"/>
            <person name="Wu L."/>
            <person name="Ma J."/>
        </authorList>
    </citation>
    <scope>NUCLEOTIDE SEQUENCE [LARGE SCALE GENOMIC DNA]</scope>
    <source>
        <strain evidence="5">CGMCC 4.7152</strain>
    </source>
</reference>
<accession>A0ABV9WA19</accession>
<dbReference type="CDD" id="cd17919">
    <property type="entry name" value="DEXHc_Snf"/>
    <property type="match status" value="1"/>
</dbReference>
<comment type="caution">
    <text evidence="4">The sequence shown here is derived from an EMBL/GenBank/DDBJ whole genome shotgun (WGS) entry which is preliminary data.</text>
</comment>
<feature type="domain" description="Helicase ATP-binding" evidence="2">
    <location>
        <begin position="306"/>
        <end position="465"/>
    </location>
</feature>
<sequence>MTTGTSASAESMRLGATRRLLDDGQVLLQQADTLRDAVAELQRDVRVEHERLRSRLIAEQLAGMRADTLRTPSGKAIRNIAKLPQYGFDSVLAVLGTSAASLQQIPGIGASTAEAIQAAAQAAAAAVEHDTVIRFDADEAPASHVELLRLLHTLATVIRVHAATADRAAHLAVTVDRLLAAASPAGRIGHRIFALPTRRRRVQQALIDLQAQLGTVDAVIVQAALHDIGQAIDKAAGTSPATLWADYVRAAALYQTLLAEARGVPVTDSDATTGFVPPLIEKAARKVALDTSLLRVRLRTYQVFGAQYAIDRRRVILGDEMGLGKTIEAIAVMAHLAARGQRHFLVVCPASVLYNWIQEIEEHSALSAFKAHGDDRQGAIAAWTTSGGAVITTLETLRRLTLPTGLRLDLLVVDEAHLIKNRSALRSQSVAALAGDAARVLLMTGTPMENRVEEFHSLVRYVDEGLAGRLLPGNLVLSARSFRVKVAEVYLRRNQEDVLKELPERLDVDDWVELRAPERHRYLQEVRERRFAGMRRAAYLIGSEEVTAKLERLKEIVDESAANGWKVVVFSYFRDVLDRADRILGESPRFHLTGSTPTSRRQQIVEGFRQHDGHAVLIGQIEAAGVGLNLQAASVVVITEPQLKPSTEDQAITRSYRMGQPRMVRVHRLLAKDSVDERILQLLATKRSLFHAYAHESEAKNADSAAVDTSYASIDISAADEAQIIAAERARLAS</sequence>
<dbReference type="Pfam" id="PF00271">
    <property type="entry name" value="Helicase_C"/>
    <property type="match status" value="1"/>
</dbReference>
<dbReference type="InterPro" id="IPR027417">
    <property type="entry name" value="P-loop_NTPase"/>
</dbReference>
<dbReference type="EC" id="3.6.4.-" evidence="4"/>
<name>A0ABV9WA19_9ACTN</name>
<dbReference type="SMART" id="SM00490">
    <property type="entry name" value="HELICc"/>
    <property type="match status" value="1"/>
</dbReference>
<dbReference type="Gene3D" id="3.40.50.300">
    <property type="entry name" value="P-loop containing nucleotide triphosphate hydrolases"/>
    <property type="match status" value="1"/>
</dbReference>
<dbReference type="InterPro" id="IPR049730">
    <property type="entry name" value="SNF2/RAD54-like_C"/>
</dbReference>
<dbReference type="InterPro" id="IPR014001">
    <property type="entry name" value="Helicase_ATP-bd"/>
</dbReference>
<evidence type="ECO:0000259" key="3">
    <source>
        <dbReference type="PROSITE" id="PS51194"/>
    </source>
</evidence>
<dbReference type="Gene3D" id="1.10.150.20">
    <property type="entry name" value="5' to 3' exonuclease, C-terminal subdomain"/>
    <property type="match status" value="1"/>
</dbReference>
<dbReference type="EMBL" id="JBHSIU010000083">
    <property type="protein sequence ID" value="MFC5005591.1"/>
    <property type="molecule type" value="Genomic_DNA"/>
</dbReference>
<dbReference type="PROSITE" id="PS51192">
    <property type="entry name" value="HELICASE_ATP_BIND_1"/>
    <property type="match status" value="1"/>
</dbReference>
<dbReference type="Proteomes" id="UP001595912">
    <property type="component" value="Unassembled WGS sequence"/>
</dbReference>
<dbReference type="InterPro" id="IPR000330">
    <property type="entry name" value="SNF2_N"/>
</dbReference>
<keyword evidence="5" id="KW-1185">Reference proteome</keyword>
<dbReference type="Gene3D" id="3.40.50.10810">
    <property type="entry name" value="Tandem AAA-ATPase domain"/>
    <property type="match status" value="1"/>
</dbReference>
<organism evidence="4 5">
    <name type="scientific">Dactylosporangium cerinum</name>
    <dbReference type="NCBI Taxonomy" id="1434730"/>
    <lineage>
        <taxon>Bacteria</taxon>
        <taxon>Bacillati</taxon>
        <taxon>Actinomycetota</taxon>
        <taxon>Actinomycetes</taxon>
        <taxon>Micromonosporales</taxon>
        <taxon>Micromonosporaceae</taxon>
        <taxon>Dactylosporangium</taxon>
    </lineage>
</organism>
<evidence type="ECO:0000256" key="1">
    <source>
        <dbReference type="ARBA" id="ARBA00022801"/>
    </source>
</evidence>
<dbReference type="RefSeq" id="WP_380126231.1">
    <property type="nucleotide sequence ID" value="NZ_JBHSIU010000083.1"/>
</dbReference>
<dbReference type="PANTHER" id="PTHR10799">
    <property type="entry name" value="SNF2/RAD54 HELICASE FAMILY"/>
    <property type="match status" value="1"/>
</dbReference>
<dbReference type="SMART" id="SM00487">
    <property type="entry name" value="DEXDc"/>
    <property type="match status" value="1"/>
</dbReference>
<dbReference type="PROSITE" id="PS51194">
    <property type="entry name" value="HELICASE_CTER"/>
    <property type="match status" value="1"/>
</dbReference>
<dbReference type="CDD" id="cd18793">
    <property type="entry name" value="SF2_C_SNF"/>
    <property type="match status" value="1"/>
</dbReference>
<proteinExistence type="predicted"/>
<dbReference type="GO" id="GO:0004386">
    <property type="term" value="F:helicase activity"/>
    <property type="evidence" value="ECO:0007669"/>
    <property type="project" value="UniProtKB-KW"/>
</dbReference>
<evidence type="ECO:0000313" key="5">
    <source>
        <dbReference type="Proteomes" id="UP001595912"/>
    </source>
</evidence>
<gene>
    <name evidence="4" type="ORF">ACFPIJ_48180</name>
</gene>
<evidence type="ECO:0000259" key="2">
    <source>
        <dbReference type="PROSITE" id="PS51192"/>
    </source>
</evidence>
<evidence type="ECO:0000313" key="4">
    <source>
        <dbReference type="EMBL" id="MFC5005591.1"/>
    </source>
</evidence>
<keyword evidence="4" id="KW-0067">ATP-binding</keyword>
<keyword evidence="4" id="KW-0547">Nucleotide-binding</keyword>
<dbReference type="InterPro" id="IPR001650">
    <property type="entry name" value="Helicase_C-like"/>
</dbReference>
<keyword evidence="1 4" id="KW-0378">Hydrolase</keyword>
<dbReference type="GO" id="GO:0016787">
    <property type="term" value="F:hydrolase activity"/>
    <property type="evidence" value="ECO:0007669"/>
    <property type="project" value="UniProtKB-KW"/>
</dbReference>
<dbReference type="Pfam" id="PF00176">
    <property type="entry name" value="SNF2-rel_dom"/>
    <property type="match status" value="1"/>
</dbReference>
<dbReference type="InterPro" id="IPR038718">
    <property type="entry name" value="SNF2-like_sf"/>
</dbReference>
<protein>
    <submittedName>
        <fullName evidence="4">DEAD/DEAH box helicase</fullName>
        <ecNumber evidence="4">3.6.4.-</ecNumber>
    </submittedName>
</protein>
<dbReference type="SUPFAM" id="SSF52540">
    <property type="entry name" value="P-loop containing nucleoside triphosphate hydrolases"/>
    <property type="match status" value="2"/>
</dbReference>
<feature type="domain" description="Helicase C-terminal" evidence="3">
    <location>
        <begin position="549"/>
        <end position="705"/>
    </location>
</feature>
<keyword evidence="4" id="KW-0347">Helicase</keyword>